<feature type="transmembrane region" description="Helical" evidence="1">
    <location>
        <begin position="54"/>
        <end position="78"/>
    </location>
</feature>
<keyword evidence="1" id="KW-0812">Transmembrane</keyword>
<organism evidence="2 3">
    <name type="scientific">Lacticaseibacillus zeae DSM 20178 = KCTC 3804</name>
    <dbReference type="NCBI Taxonomy" id="1423816"/>
    <lineage>
        <taxon>Bacteria</taxon>
        <taxon>Bacillati</taxon>
        <taxon>Bacillota</taxon>
        <taxon>Bacilli</taxon>
        <taxon>Lactobacillales</taxon>
        <taxon>Lactobacillaceae</taxon>
        <taxon>Lacticaseibacillus</taxon>
    </lineage>
</organism>
<evidence type="ECO:0000313" key="3">
    <source>
        <dbReference type="Proteomes" id="UP000051984"/>
    </source>
</evidence>
<dbReference type="AlphaFoldDB" id="A0A0R1EZJ7"/>
<name>A0A0R1EZJ7_LACZE</name>
<dbReference type="EMBL" id="AZCT01000005">
    <property type="protein sequence ID" value="KRK12705.1"/>
    <property type="molecule type" value="Genomic_DNA"/>
</dbReference>
<dbReference type="RefSeq" id="WP_010493479.1">
    <property type="nucleotide sequence ID" value="NZ_AZCT01000005.1"/>
</dbReference>
<reference evidence="2 3" key="1">
    <citation type="journal article" date="2015" name="Genome Announc.">
        <title>Expanding the biotechnology potential of lactobacilli through comparative genomics of 213 strains and associated genera.</title>
        <authorList>
            <person name="Sun Z."/>
            <person name="Harris H.M."/>
            <person name="McCann A."/>
            <person name="Guo C."/>
            <person name="Argimon S."/>
            <person name="Zhang W."/>
            <person name="Yang X."/>
            <person name="Jeffery I.B."/>
            <person name="Cooney J.C."/>
            <person name="Kagawa T.F."/>
            <person name="Liu W."/>
            <person name="Song Y."/>
            <person name="Salvetti E."/>
            <person name="Wrobel A."/>
            <person name="Rasinkangas P."/>
            <person name="Parkhill J."/>
            <person name="Rea M.C."/>
            <person name="O'Sullivan O."/>
            <person name="Ritari J."/>
            <person name="Douillard F.P."/>
            <person name="Paul Ross R."/>
            <person name="Yang R."/>
            <person name="Briner A.E."/>
            <person name="Felis G.E."/>
            <person name="de Vos W.M."/>
            <person name="Barrangou R."/>
            <person name="Klaenhammer T.R."/>
            <person name="Caufield P.W."/>
            <person name="Cui Y."/>
            <person name="Zhang H."/>
            <person name="O'Toole P.W."/>
        </authorList>
    </citation>
    <scope>NUCLEOTIDE SEQUENCE [LARGE SCALE GENOMIC DNA]</scope>
    <source>
        <strain evidence="2 3">DSM 20178</strain>
    </source>
</reference>
<evidence type="ECO:0000256" key="1">
    <source>
        <dbReference type="SAM" id="Phobius"/>
    </source>
</evidence>
<accession>A0A0R1EZJ7</accession>
<feature type="transmembrane region" description="Helical" evidence="1">
    <location>
        <begin position="207"/>
        <end position="229"/>
    </location>
</feature>
<sequence>MKTKWQHLPSAFQGMILGAIWFALALVFIGYNFPTAQNLAPTSFSPLVPLLSRVGGVVTADWMQFSFWFILFLTWYGFYRVNKRSSGQRSLRQVLQAVVPLWLFAIVIIFMTTFWLPITGLEKLSMLERSSVTLGLLIFMALFVGSLRLYSEMFRYSSKQGRAIRVACWIVFLCGIVYLMTNLSLTLHGEQILENTFFFGHTGQNTWSVSFWPSWAIAVGLILLTWVIIGRKQVEFRHYQN</sequence>
<protein>
    <submittedName>
        <fullName evidence="2">Uncharacterized protein</fullName>
    </submittedName>
</protein>
<feature type="transmembrane region" description="Helical" evidence="1">
    <location>
        <begin position="12"/>
        <end position="34"/>
    </location>
</feature>
<dbReference type="PATRIC" id="fig|1423816.3.peg.2693"/>
<feature type="transmembrane region" description="Helical" evidence="1">
    <location>
        <begin position="130"/>
        <end position="151"/>
    </location>
</feature>
<gene>
    <name evidence="2" type="ORF">FD51_GL002591</name>
</gene>
<evidence type="ECO:0000313" key="2">
    <source>
        <dbReference type="EMBL" id="KRK12705.1"/>
    </source>
</evidence>
<feature type="transmembrane region" description="Helical" evidence="1">
    <location>
        <begin position="163"/>
        <end position="187"/>
    </location>
</feature>
<proteinExistence type="predicted"/>
<comment type="caution">
    <text evidence="2">The sequence shown here is derived from an EMBL/GenBank/DDBJ whole genome shotgun (WGS) entry which is preliminary data.</text>
</comment>
<keyword evidence="1" id="KW-1133">Transmembrane helix</keyword>
<feature type="transmembrane region" description="Helical" evidence="1">
    <location>
        <begin position="99"/>
        <end position="118"/>
    </location>
</feature>
<dbReference type="Proteomes" id="UP000051984">
    <property type="component" value="Unassembled WGS sequence"/>
</dbReference>
<keyword evidence="1" id="KW-0472">Membrane</keyword>